<evidence type="ECO:0000259" key="13">
    <source>
        <dbReference type="Pfam" id="PF13733"/>
    </source>
</evidence>
<dbReference type="PANTHER" id="PTHR19300">
    <property type="entry name" value="BETA-1,4-GALACTOSYLTRANSFERASE"/>
    <property type="match status" value="1"/>
</dbReference>
<evidence type="ECO:0000256" key="9">
    <source>
        <dbReference type="ARBA" id="ARBA00023136"/>
    </source>
</evidence>
<evidence type="ECO:0000256" key="10">
    <source>
        <dbReference type="ARBA" id="ARBA00023180"/>
    </source>
</evidence>
<evidence type="ECO:0000256" key="3">
    <source>
        <dbReference type="ARBA" id="ARBA00005735"/>
    </source>
</evidence>
<comment type="similarity">
    <text evidence="3 11">Belongs to the glycosyltransferase 7 family.</text>
</comment>
<protein>
    <recommendedName>
        <fullName evidence="11">Beta-1,4-galactosyltransferase</fullName>
        <ecNumber evidence="11">2.4.1.-</ecNumber>
    </recommendedName>
</protein>
<keyword evidence="5 11" id="KW-0808">Transferase</keyword>
<evidence type="ECO:0000256" key="6">
    <source>
        <dbReference type="ARBA" id="ARBA00022692"/>
    </source>
</evidence>
<evidence type="ECO:0000256" key="8">
    <source>
        <dbReference type="ARBA" id="ARBA00022989"/>
    </source>
</evidence>
<evidence type="ECO:0000256" key="4">
    <source>
        <dbReference type="ARBA" id="ARBA00022676"/>
    </source>
</evidence>
<dbReference type="EC" id="2.4.1.-" evidence="11"/>
<evidence type="ECO:0000256" key="7">
    <source>
        <dbReference type="ARBA" id="ARBA00022968"/>
    </source>
</evidence>
<dbReference type="Pfam" id="PF13733">
    <property type="entry name" value="Glyco_transf_7N"/>
    <property type="match status" value="1"/>
</dbReference>
<gene>
    <name evidence="14" type="ORF">GSLYS_00012463001</name>
</gene>
<keyword evidence="9 11" id="KW-0472">Membrane</keyword>
<dbReference type="PRINTS" id="PR02050">
    <property type="entry name" value="B14GALTRFASE"/>
</dbReference>
<comment type="subcellular location">
    <subcellularLocation>
        <location evidence="1">Membrane</location>
        <topology evidence="1">Single-pass type II membrane protein</topology>
    </subcellularLocation>
</comment>
<keyword evidence="8 11" id="KW-1133">Transmembrane helix</keyword>
<evidence type="ECO:0000256" key="11">
    <source>
        <dbReference type="RuleBase" id="RU368121"/>
    </source>
</evidence>
<keyword evidence="4 11" id="KW-0328">Glycosyltransferase</keyword>
<evidence type="ECO:0000256" key="2">
    <source>
        <dbReference type="ARBA" id="ARBA00004922"/>
    </source>
</evidence>
<comment type="caution">
    <text evidence="14">The sequence shown here is derived from an EMBL/GenBank/DDBJ whole genome shotgun (WGS) entry which is preliminary data.</text>
</comment>
<dbReference type="EMBL" id="CAXITT010000308">
    <property type="protein sequence ID" value="CAL1538642.1"/>
    <property type="molecule type" value="Genomic_DNA"/>
</dbReference>
<keyword evidence="15" id="KW-1185">Reference proteome</keyword>
<evidence type="ECO:0000256" key="1">
    <source>
        <dbReference type="ARBA" id="ARBA00004606"/>
    </source>
</evidence>
<keyword evidence="6 11" id="KW-0812">Transmembrane</keyword>
<dbReference type="InterPro" id="IPR029044">
    <property type="entry name" value="Nucleotide-diphossugar_trans"/>
</dbReference>
<dbReference type="AlphaFoldDB" id="A0AAV2HWR1"/>
<dbReference type="Pfam" id="PF02709">
    <property type="entry name" value="Glyco_transf_7C"/>
    <property type="match status" value="1"/>
</dbReference>
<evidence type="ECO:0000256" key="5">
    <source>
        <dbReference type="ARBA" id="ARBA00022679"/>
    </source>
</evidence>
<keyword evidence="7 11" id="KW-0735">Signal-anchor</keyword>
<evidence type="ECO:0000313" key="14">
    <source>
        <dbReference type="EMBL" id="CAL1538642.1"/>
    </source>
</evidence>
<accession>A0AAV2HWR1</accession>
<dbReference type="SUPFAM" id="SSF53448">
    <property type="entry name" value="Nucleotide-diphospho-sugar transferases"/>
    <property type="match status" value="1"/>
</dbReference>
<dbReference type="GO" id="GO:0005975">
    <property type="term" value="P:carbohydrate metabolic process"/>
    <property type="evidence" value="ECO:0007669"/>
    <property type="project" value="InterPro"/>
</dbReference>
<dbReference type="InterPro" id="IPR027995">
    <property type="entry name" value="Galactosyl_T_N"/>
</dbReference>
<reference evidence="14 15" key="1">
    <citation type="submission" date="2024-04" db="EMBL/GenBank/DDBJ databases">
        <authorList>
            <consortium name="Genoscope - CEA"/>
            <person name="William W."/>
        </authorList>
    </citation>
    <scope>NUCLEOTIDE SEQUENCE [LARGE SCALE GENOMIC DNA]</scope>
</reference>
<proteinExistence type="inferred from homology"/>
<dbReference type="GO" id="GO:0016020">
    <property type="term" value="C:membrane"/>
    <property type="evidence" value="ECO:0007669"/>
    <property type="project" value="UniProtKB-SubCell"/>
</dbReference>
<feature type="domain" description="Galactosyltransferase N-terminal" evidence="13">
    <location>
        <begin position="117"/>
        <end position="248"/>
    </location>
</feature>
<sequence length="409" mass="46183">MNRLARWFAKSSLRYMILTVVVISVSAYVVIFAIHIQACCTCSKINLLTDPSIVIDYDEESARVNLSSPSHLAGIPLNGSRQDRNHVILSSEGGDEKGLEQKAVASDESNEKVLPRCPRRPPDLIGPVAVEPKRVTLGQLVKMFPHVEDGGRVRPPDCAARQRLAVIVPFRNRQRHLRVLLQHLIPFLIRQQVDATFFIIEQAPGSTFNRGALLNVGFLEALKLGDFDCFVFHDVDLLPLNDRNLYRCGDNPRHMAVAINKYAFDLLYPSYFGGVVMFTKQQYMEINGNSNLYVGWGGEDDDLIRRVMNKGYHISRYANGISNYDMFEHDRDKGNEENPLRVTALKTALARQGVEGLNTLVYEVHSVRLRHLYTHVTVQINNTQLLQAAPSYVRLDSQQLVTIKLADTK</sequence>
<dbReference type="PANTHER" id="PTHR19300:SF57">
    <property type="entry name" value="BETA-1,4-N-ACETYLGALACTOSAMINYLTRANSFERASE"/>
    <property type="match status" value="1"/>
</dbReference>
<evidence type="ECO:0000259" key="12">
    <source>
        <dbReference type="Pfam" id="PF02709"/>
    </source>
</evidence>
<dbReference type="Proteomes" id="UP001497497">
    <property type="component" value="Unassembled WGS sequence"/>
</dbReference>
<organism evidence="14 15">
    <name type="scientific">Lymnaea stagnalis</name>
    <name type="common">Great pond snail</name>
    <name type="synonym">Helix stagnalis</name>
    <dbReference type="NCBI Taxonomy" id="6523"/>
    <lineage>
        <taxon>Eukaryota</taxon>
        <taxon>Metazoa</taxon>
        <taxon>Spiralia</taxon>
        <taxon>Lophotrochozoa</taxon>
        <taxon>Mollusca</taxon>
        <taxon>Gastropoda</taxon>
        <taxon>Heterobranchia</taxon>
        <taxon>Euthyneura</taxon>
        <taxon>Panpulmonata</taxon>
        <taxon>Hygrophila</taxon>
        <taxon>Lymnaeoidea</taxon>
        <taxon>Lymnaeidae</taxon>
        <taxon>Lymnaea</taxon>
    </lineage>
</organism>
<evidence type="ECO:0000313" key="15">
    <source>
        <dbReference type="Proteomes" id="UP001497497"/>
    </source>
</evidence>
<dbReference type="InterPro" id="IPR027791">
    <property type="entry name" value="Galactosyl_T_C"/>
</dbReference>
<feature type="domain" description="Galactosyltransferase C-terminal" evidence="12">
    <location>
        <begin position="253"/>
        <end position="330"/>
    </location>
</feature>
<keyword evidence="10 11" id="KW-0325">Glycoprotein</keyword>
<comment type="pathway">
    <text evidence="2 11">Protein modification; protein glycosylation.</text>
</comment>
<dbReference type="InterPro" id="IPR003859">
    <property type="entry name" value="Galactosyl_T"/>
</dbReference>
<feature type="transmembrane region" description="Helical" evidence="11">
    <location>
        <begin position="12"/>
        <end position="36"/>
    </location>
</feature>
<dbReference type="Gene3D" id="3.90.550.10">
    <property type="entry name" value="Spore Coat Polysaccharide Biosynthesis Protein SpsA, Chain A"/>
    <property type="match status" value="1"/>
</dbReference>
<dbReference type="GO" id="GO:0008378">
    <property type="term" value="F:galactosyltransferase activity"/>
    <property type="evidence" value="ECO:0007669"/>
    <property type="project" value="TreeGrafter"/>
</dbReference>
<comment type="function">
    <text evidence="11">Catalyses the transfer of galactose onto proteins or lipids.</text>
</comment>
<name>A0AAV2HWR1_LYMST</name>
<dbReference type="GO" id="GO:0005794">
    <property type="term" value="C:Golgi apparatus"/>
    <property type="evidence" value="ECO:0007669"/>
    <property type="project" value="TreeGrafter"/>
</dbReference>
<dbReference type="CDD" id="cd00899">
    <property type="entry name" value="b4GalT"/>
    <property type="match status" value="1"/>
</dbReference>